<protein>
    <submittedName>
        <fullName evidence="2">Glycosyltransferase</fullName>
    </submittedName>
</protein>
<sequence>MGEDMKEEHIFAICAYKESAYLEACIQSLKRQTRKSKIILATSTPNTYIENLCSKYQIPMYVNHGEKGITQDWNFAYQCADSRYVTIAHQDDVYLPDYWEKVYNHIKRAKKPLIAFGDYGELRNKTVVTDNKLLKVKRTMLLPLRIRKFWSSKFIRRRILSFGCAICCPSVTFDKKNLPQPVFRPGFRSAEDWEAWERLSRRKGSFVYVHDVIMYHRIHEESETSIILKDNARKKEDYTMFRKFWPAPIAKMLVKLYSSSEKSNEL</sequence>
<feature type="domain" description="Glycosyltransferase 2-like" evidence="1">
    <location>
        <begin position="12"/>
        <end position="111"/>
    </location>
</feature>
<dbReference type="PANTHER" id="PTHR22916:SF3">
    <property type="entry name" value="UDP-GLCNAC:BETAGAL BETA-1,3-N-ACETYLGLUCOSAMINYLTRANSFERASE-LIKE PROTEIN 1"/>
    <property type="match status" value="1"/>
</dbReference>
<evidence type="ECO:0000259" key="1">
    <source>
        <dbReference type="Pfam" id="PF00535"/>
    </source>
</evidence>
<dbReference type="InterPro" id="IPR029044">
    <property type="entry name" value="Nucleotide-diphossugar_trans"/>
</dbReference>
<organism evidence="2 3">
    <name type="scientific">Blautia parvula</name>
    <dbReference type="NCBI Taxonomy" id="2877527"/>
    <lineage>
        <taxon>Bacteria</taxon>
        <taxon>Bacillati</taxon>
        <taxon>Bacillota</taxon>
        <taxon>Clostridia</taxon>
        <taxon>Lachnospirales</taxon>
        <taxon>Lachnospiraceae</taxon>
        <taxon>Blautia</taxon>
    </lineage>
</organism>
<evidence type="ECO:0000313" key="2">
    <source>
        <dbReference type="EMBL" id="GAA6499130.1"/>
    </source>
</evidence>
<dbReference type="Pfam" id="PF00535">
    <property type="entry name" value="Glycos_transf_2"/>
    <property type="match status" value="1"/>
</dbReference>
<dbReference type="EMBL" id="BAABZQ010000001">
    <property type="protein sequence ID" value="GAA6499130.1"/>
    <property type="molecule type" value="Genomic_DNA"/>
</dbReference>
<dbReference type="SUPFAM" id="SSF53448">
    <property type="entry name" value="Nucleotide-diphospho-sugar transferases"/>
    <property type="match status" value="1"/>
</dbReference>
<keyword evidence="3" id="KW-1185">Reference proteome</keyword>
<name>A0ABQ0BRG7_9FIRM</name>
<dbReference type="Proteomes" id="UP001600941">
    <property type="component" value="Unassembled WGS sequence"/>
</dbReference>
<proteinExistence type="predicted"/>
<evidence type="ECO:0000313" key="3">
    <source>
        <dbReference type="Proteomes" id="UP001600941"/>
    </source>
</evidence>
<reference evidence="2 3" key="1">
    <citation type="submission" date="2024-04" db="EMBL/GenBank/DDBJ databases">
        <title>Defined microbial consortia suppress multidrug-resistant proinflammatory Enterobacteriaceae via ecological control.</title>
        <authorList>
            <person name="Furuichi M."/>
            <person name="Kawaguchi T."/>
            <person name="Pust M."/>
            <person name="Yasuma K."/>
            <person name="Plichta D."/>
            <person name="Hasegawa N."/>
            <person name="Ohya T."/>
            <person name="Bhattarai S."/>
            <person name="Sasajima S."/>
            <person name="Aoto Y."/>
            <person name="Tuganbaev T."/>
            <person name="Yaginuma M."/>
            <person name="Ueda M."/>
            <person name="Okahashi N."/>
            <person name="Amafuji K."/>
            <person name="Kiridooshi Y."/>
            <person name="Sugita K."/>
            <person name="Strazar M."/>
            <person name="Skelly A."/>
            <person name="Suda W."/>
            <person name="Hattori M."/>
            <person name="Nakamoto N."/>
            <person name="Caballero S."/>
            <person name="Norman J."/>
            <person name="Olle B."/>
            <person name="Tanoue T."/>
            <person name="Arita M."/>
            <person name="Bucci V."/>
            <person name="Atarashi K."/>
            <person name="Xavier R."/>
            <person name="Honda K."/>
        </authorList>
    </citation>
    <scope>NUCLEOTIDE SEQUENCE [LARGE SCALE GENOMIC DNA]</scope>
    <source>
        <strain evidence="3">k34-0107-D12</strain>
    </source>
</reference>
<dbReference type="PANTHER" id="PTHR22916">
    <property type="entry name" value="GLYCOSYLTRANSFERASE"/>
    <property type="match status" value="1"/>
</dbReference>
<comment type="caution">
    <text evidence="2">The sequence shown here is derived from an EMBL/GenBank/DDBJ whole genome shotgun (WGS) entry which is preliminary data.</text>
</comment>
<dbReference type="InterPro" id="IPR001173">
    <property type="entry name" value="Glyco_trans_2-like"/>
</dbReference>
<dbReference type="Gene3D" id="3.90.550.10">
    <property type="entry name" value="Spore Coat Polysaccharide Biosynthesis Protein SpsA, Chain A"/>
    <property type="match status" value="1"/>
</dbReference>
<gene>
    <name evidence="2" type="ORF">K340107D12_19460</name>
</gene>
<accession>A0ABQ0BRG7</accession>